<evidence type="ECO:0000313" key="4">
    <source>
        <dbReference type="EMBL" id="MBC5753734.1"/>
    </source>
</evidence>
<dbReference type="Pfam" id="PF16255">
    <property type="entry name" value="Lipase_GDSL_lke"/>
    <property type="match status" value="1"/>
</dbReference>
<accession>A0ABR7I9W2</accession>
<protein>
    <recommendedName>
        <fullName evidence="6">SGNH hydrolase-type esterase domain-containing protein</fullName>
    </recommendedName>
</protein>
<dbReference type="EMBL" id="JACOQH010000004">
    <property type="protein sequence ID" value="MBC5753734.1"/>
    <property type="molecule type" value="Genomic_DNA"/>
</dbReference>
<keyword evidence="5" id="KW-1185">Reference proteome</keyword>
<gene>
    <name evidence="4" type="ORF">H8Z76_06790</name>
</gene>
<sequence length="466" mass="53417">MKKQKNLKQHIGLLLAAGLLFAGTTVSAAENEPEQPKCMTTEQVEELNLCNTLDEQEPLTVEEATRTYQAGNTVVSFLGDSITTYQDYTDYSEAGNYYKDSIMSVDDTWWMQVLKANDWTLGVNESLGGSRVTWDGVTEDNLHHIGKNYYMASDTRIDKLGKNGVPDKIFVFGGMNDILSQGAANVGNVQETYTYGKTDDFGDAYYTMITKIEKKYPDAQIICLIPYHTIYSLNYQIIAQDTEKVAAIIKDICEKKDLVALDLRELNLEGQNDMETADYVHPNERGMKKIADFTLEGIKPHYGLVEKDGNYYYYDENGKMVRDKLIDYDGNTWYFQKDGTAAVSKRVDDSSGEYKLYFDENGHIVKDAMQKDPNSDHVWYFDGDGHQVFDQYVKKDNVIRYFDKDGNQFTGECYTDKDGNPHYFKEDGTMIYNDWYFDGDWTYYMQADGTPMKDRLTYHPDGEHII</sequence>
<evidence type="ECO:0000256" key="2">
    <source>
        <dbReference type="PROSITE-ProRule" id="PRU00591"/>
    </source>
</evidence>
<evidence type="ECO:0000256" key="3">
    <source>
        <dbReference type="SAM" id="SignalP"/>
    </source>
</evidence>
<evidence type="ECO:0000256" key="1">
    <source>
        <dbReference type="ARBA" id="ARBA00022737"/>
    </source>
</evidence>
<dbReference type="Gene3D" id="2.10.270.10">
    <property type="entry name" value="Cholin Binding"/>
    <property type="match status" value="2"/>
</dbReference>
<reference evidence="4 5" key="1">
    <citation type="submission" date="2020-08" db="EMBL/GenBank/DDBJ databases">
        <title>Genome public.</title>
        <authorList>
            <person name="Liu C."/>
            <person name="Sun Q."/>
        </authorList>
    </citation>
    <scope>NUCLEOTIDE SEQUENCE [LARGE SCALE GENOMIC DNA]</scope>
    <source>
        <strain evidence="4 5">BX0805</strain>
    </source>
</reference>
<dbReference type="Gene3D" id="3.40.50.1110">
    <property type="entry name" value="SGNH hydrolase"/>
    <property type="match status" value="1"/>
</dbReference>
<feature type="repeat" description="Cell wall-binding" evidence="2">
    <location>
        <begin position="301"/>
        <end position="320"/>
    </location>
</feature>
<evidence type="ECO:0008006" key="6">
    <source>
        <dbReference type="Google" id="ProtNLM"/>
    </source>
</evidence>
<feature type="signal peptide" evidence="3">
    <location>
        <begin position="1"/>
        <end position="28"/>
    </location>
</feature>
<name>A0ABR7I9W2_9FIRM</name>
<dbReference type="PANTHER" id="PTHR30383:SF5">
    <property type="entry name" value="SGNH HYDROLASE-TYPE ESTERASE DOMAIN-CONTAINING PROTEIN"/>
    <property type="match status" value="1"/>
</dbReference>
<dbReference type="InterPro" id="IPR032588">
    <property type="entry name" value="Lipase_GDSL_lke"/>
</dbReference>
<dbReference type="PROSITE" id="PS51170">
    <property type="entry name" value="CW"/>
    <property type="match status" value="1"/>
</dbReference>
<dbReference type="PANTHER" id="PTHR30383">
    <property type="entry name" value="THIOESTERASE 1/PROTEASE 1/LYSOPHOSPHOLIPASE L1"/>
    <property type="match status" value="1"/>
</dbReference>
<dbReference type="SUPFAM" id="SSF69360">
    <property type="entry name" value="Cell wall binding repeat"/>
    <property type="match status" value="1"/>
</dbReference>
<dbReference type="CDD" id="cd00229">
    <property type="entry name" value="SGNH_hydrolase"/>
    <property type="match status" value="1"/>
</dbReference>
<dbReference type="SUPFAM" id="SSF52266">
    <property type="entry name" value="SGNH hydrolase"/>
    <property type="match status" value="1"/>
</dbReference>
<dbReference type="InterPro" id="IPR036514">
    <property type="entry name" value="SGNH_hydro_sf"/>
</dbReference>
<proteinExistence type="predicted"/>
<keyword evidence="3" id="KW-0732">Signal</keyword>
<dbReference type="InterPro" id="IPR051532">
    <property type="entry name" value="Ester_Hydrolysis_Enzymes"/>
</dbReference>
<keyword evidence="1" id="KW-0677">Repeat</keyword>
<feature type="chain" id="PRO_5047405703" description="SGNH hydrolase-type esterase domain-containing protein" evidence="3">
    <location>
        <begin position="29"/>
        <end position="466"/>
    </location>
</feature>
<comment type="caution">
    <text evidence="4">The sequence shown here is derived from an EMBL/GenBank/DDBJ whole genome shotgun (WGS) entry which is preliminary data.</text>
</comment>
<dbReference type="Proteomes" id="UP000621540">
    <property type="component" value="Unassembled WGS sequence"/>
</dbReference>
<dbReference type="InterPro" id="IPR018337">
    <property type="entry name" value="Cell_wall/Cho-bd_repeat"/>
</dbReference>
<dbReference type="RefSeq" id="WP_186982027.1">
    <property type="nucleotide sequence ID" value="NZ_JACOQH010000004.1"/>
</dbReference>
<dbReference type="Pfam" id="PF19127">
    <property type="entry name" value="Choline_bind_3"/>
    <property type="match status" value="2"/>
</dbReference>
<evidence type="ECO:0000313" key="5">
    <source>
        <dbReference type="Proteomes" id="UP000621540"/>
    </source>
</evidence>
<organism evidence="4 5">
    <name type="scientific">Roseburia yibonii</name>
    <dbReference type="NCBI Taxonomy" id="2763063"/>
    <lineage>
        <taxon>Bacteria</taxon>
        <taxon>Bacillati</taxon>
        <taxon>Bacillota</taxon>
        <taxon>Clostridia</taxon>
        <taxon>Lachnospirales</taxon>
        <taxon>Lachnospiraceae</taxon>
        <taxon>Roseburia</taxon>
    </lineage>
</organism>